<dbReference type="OrthoDB" id="1927968at2759"/>
<evidence type="ECO:0000313" key="2">
    <source>
        <dbReference type="EMBL" id="KAF8694440.1"/>
    </source>
</evidence>
<name>A0A835EKM2_9POAL</name>
<feature type="compositionally biased region" description="Pro residues" evidence="1">
    <location>
        <begin position="70"/>
        <end position="81"/>
    </location>
</feature>
<dbReference type="PANTHER" id="PTHR31798:SF10">
    <property type="entry name" value="OS02G0822000 PROTEIN"/>
    <property type="match status" value="1"/>
</dbReference>
<feature type="compositionally biased region" description="Polar residues" evidence="1">
    <location>
        <begin position="127"/>
        <end position="136"/>
    </location>
</feature>
<evidence type="ECO:0000256" key="1">
    <source>
        <dbReference type="SAM" id="MobiDB-lite"/>
    </source>
</evidence>
<dbReference type="AlphaFoldDB" id="A0A835EKM2"/>
<feature type="region of interest" description="Disordered" evidence="1">
    <location>
        <begin position="121"/>
        <end position="142"/>
    </location>
</feature>
<accession>A0A835EKM2</accession>
<dbReference type="Proteomes" id="UP000636709">
    <property type="component" value="Unassembled WGS sequence"/>
</dbReference>
<dbReference type="InterPro" id="IPR040420">
    <property type="entry name" value="At1g76660-like"/>
</dbReference>
<reference evidence="2" key="1">
    <citation type="submission" date="2020-07" db="EMBL/GenBank/DDBJ databases">
        <title>Genome sequence and genetic diversity analysis of an under-domesticated orphan crop, white fonio (Digitaria exilis).</title>
        <authorList>
            <person name="Bennetzen J.L."/>
            <person name="Chen S."/>
            <person name="Ma X."/>
            <person name="Wang X."/>
            <person name="Yssel A.E.J."/>
            <person name="Chaluvadi S.R."/>
            <person name="Johnson M."/>
            <person name="Gangashetty P."/>
            <person name="Hamidou F."/>
            <person name="Sanogo M.D."/>
            <person name="Zwaenepoel A."/>
            <person name="Wallace J."/>
            <person name="Van De Peer Y."/>
            <person name="Van Deynze A."/>
        </authorList>
    </citation>
    <scope>NUCLEOTIDE SEQUENCE</scope>
    <source>
        <tissue evidence="2">Leaves</tissue>
    </source>
</reference>
<proteinExistence type="predicted"/>
<organism evidence="2 3">
    <name type="scientific">Digitaria exilis</name>
    <dbReference type="NCBI Taxonomy" id="1010633"/>
    <lineage>
        <taxon>Eukaryota</taxon>
        <taxon>Viridiplantae</taxon>
        <taxon>Streptophyta</taxon>
        <taxon>Embryophyta</taxon>
        <taxon>Tracheophyta</taxon>
        <taxon>Spermatophyta</taxon>
        <taxon>Magnoliopsida</taxon>
        <taxon>Liliopsida</taxon>
        <taxon>Poales</taxon>
        <taxon>Poaceae</taxon>
        <taxon>PACMAD clade</taxon>
        <taxon>Panicoideae</taxon>
        <taxon>Panicodae</taxon>
        <taxon>Paniceae</taxon>
        <taxon>Anthephorinae</taxon>
        <taxon>Digitaria</taxon>
    </lineage>
</organism>
<evidence type="ECO:0000313" key="3">
    <source>
        <dbReference type="Proteomes" id="UP000636709"/>
    </source>
</evidence>
<feature type="region of interest" description="Disordered" evidence="1">
    <location>
        <begin position="300"/>
        <end position="323"/>
    </location>
</feature>
<comment type="caution">
    <text evidence="2">The sequence shown here is derived from an EMBL/GenBank/DDBJ whole genome shotgun (WGS) entry which is preliminary data.</text>
</comment>
<sequence>MQPVRNSVDIVNAVAAAIVTVEGRTHPPPDPRRKWTDWPKMYFCFGSQKNGRRINRAALVPEPILDQPTPPAFPFVAPPSSPGSLLQSDTTSNIQSPNSPSPTGTPSIFAIGPYAYKTQLVSPPEFSDSTEPSTAPFTPPPDYVHVKTPSSPKVSYAEILTSINNNKNSGTGDLQSYPNYPDSPITHSISPRSGFCGTYSPFPDPEMSASSHYAFPSFPVRETPKILDGEGVATQNLIHCHMSNDGSNFDGDITSSAAVADFATCLQPNDHAMNSRVSFELTVEGVVRCLEKKNAISRDSATPSFHLAPASSGHHKRESNHTRAEVHDEMYHDLLEKVRCSLSLHRTREFNLNDVESTNPEPSVGSDWWANVKVAGISAEPEKGMSLDRVSQPGSAGL</sequence>
<dbReference type="PANTHER" id="PTHR31798">
    <property type="entry name" value="HYDROXYPROLINE-RICH GLYCOPROTEIN-LIKE"/>
    <property type="match status" value="1"/>
</dbReference>
<dbReference type="EMBL" id="JACEFO010001905">
    <property type="protein sequence ID" value="KAF8694440.1"/>
    <property type="molecule type" value="Genomic_DNA"/>
</dbReference>
<gene>
    <name evidence="2" type="ORF">HU200_038182</name>
</gene>
<feature type="region of interest" description="Disordered" evidence="1">
    <location>
        <begin position="70"/>
        <end position="108"/>
    </location>
</feature>
<feature type="compositionally biased region" description="Polar residues" evidence="1">
    <location>
        <begin position="83"/>
        <end position="95"/>
    </location>
</feature>
<protein>
    <submittedName>
        <fullName evidence="2">Uncharacterized protein</fullName>
    </submittedName>
</protein>
<feature type="compositionally biased region" description="Low complexity" evidence="1">
    <location>
        <begin position="96"/>
        <end position="107"/>
    </location>
</feature>
<keyword evidence="3" id="KW-1185">Reference proteome</keyword>